<evidence type="ECO:0000256" key="2">
    <source>
        <dbReference type="SAM" id="MobiDB-lite"/>
    </source>
</evidence>
<keyword evidence="4" id="KW-1185">Reference proteome</keyword>
<feature type="region of interest" description="Disordered" evidence="2">
    <location>
        <begin position="9"/>
        <end position="30"/>
    </location>
</feature>
<sequence>MIRSVHATLNGLSGGAQGTQETADDVRPNPAVRIDASVTLDAIICLEDGKSFKTLKRHLRSAYNMSPEEYLERWGLSPDYTLVAPNYSAKRSGTAKTIGLGHKPGKRTKNKK</sequence>
<dbReference type="GO" id="GO:0008270">
    <property type="term" value="F:zinc ion binding"/>
    <property type="evidence" value="ECO:0007669"/>
    <property type="project" value="InterPro"/>
</dbReference>
<gene>
    <name evidence="3" type="ORF">AIOL_001365</name>
</gene>
<evidence type="ECO:0000313" key="3">
    <source>
        <dbReference type="EMBL" id="KMW56411.1"/>
    </source>
</evidence>
<accession>A0A0J9E0E4</accession>
<reference evidence="3 4" key="1">
    <citation type="submission" date="2015-06" db="EMBL/GenBank/DDBJ databases">
        <title>Draft genome sequence of an Alphaproteobacteria species associated to the Mediterranean sponge Oscarella lobularis.</title>
        <authorList>
            <person name="Jourda C."/>
            <person name="Santini S."/>
            <person name="Claverie J.-M."/>
        </authorList>
    </citation>
    <scope>NUCLEOTIDE SEQUENCE [LARGE SCALE GENOMIC DNA]</scope>
    <source>
        <strain evidence="3">IGS</strain>
    </source>
</reference>
<proteinExistence type="inferred from homology"/>
<dbReference type="InterPro" id="IPR041920">
    <property type="entry name" value="ROS/MUCR_sf"/>
</dbReference>
<dbReference type="GO" id="GO:0006355">
    <property type="term" value="P:regulation of DNA-templated transcription"/>
    <property type="evidence" value="ECO:0007669"/>
    <property type="project" value="InterPro"/>
</dbReference>
<dbReference type="AlphaFoldDB" id="A0A0J9E0E4"/>
<dbReference type="EMBL" id="LFTY01000002">
    <property type="protein sequence ID" value="KMW56411.1"/>
    <property type="molecule type" value="Genomic_DNA"/>
</dbReference>
<feature type="compositionally biased region" description="Basic residues" evidence="2">
    <location>
        <begin position="103"/>
        <end position="112"/>
    </location>
</feature>
<comment type="similarity">
    <text evidence="1">Belongs to the ros/MucR family.</text>
</comment>
<organism evidence="3 4">
    <name type="scientific">Candidatus Rhodobacter oscarellae</name>
    <dbReference type="NCBI Taxonomy" id="1675527"/>
    <lineage>
        <taxon>Bacteria</taxon>
        <taxon>Pseudomonadati</taxon>
        <taxon>Pseudomonadota</taxon>
        <taxon>Alphaproteobacteria</taxon>
        <taxon>Rhodobacterales</taxon>
        <taxon>Rhodobacter group</taxon>
        <taxon>Rhodobacter</taxon>
    </lineage>
</organism>
<comment type="caution">
    <text evidence="3">The sequence shown here is derived from an EMBL/GenBank/DDBJ whole genome shotgun (WGS) entry which is preliminary data.</text>
</comment>
<dbReference type="Pfam" id="PF05443">
    <property type="entry name" value="ROS_MUCR"/>
    <property type="match status" value="1"/>
</dbReference>
<protein>
    <submittedName>
        <fullName evidence="3">Transcriptional regulator</fullName>
    </submittedName>
</protein>
<evidence type="ECO:0000256" key="1">
    <source>
        <dbReference type="ARBA" id="ARBA00007031"/>
    </source>
</evidence>
<dbReference type="Gene3D" id="1.10.10.1550">
    <property type="entry name" value="ROS/MUCR transcriptional regulator protein"/>
    <property type="match status" value="1"/>
</dbReference>
<feature type="region of interest" description="Disordered" evidence="2">
    <location>
        <begin position="93"/>
        <end position="112"/>
    </location>
</feature>
<dbReference type="Proteomes" id="UP000037178">
    <property type="component" value="Unassembled WGS sequence"/>
</dbReference>
<dbReference type="PATRIC" id="fig|1675527.3.peg.1448"/>
<name>A0A0J9E0E4_9RHOB</name>
<dbReference type="STRING" id="1675527.AIOL_001365"/>
<evidence type="ECO:0000313" key="4">
    <source>
        <dbReference type="Proteomes" id="UP000037178"/>
    </source>
</evidence>
<dbReference type="InterPro" id="IPR008807">
    <property type="entry name" value="ROS_MUCR"/>
</dbReference>
<dbReference type="GO" id="GO:0003677">
    <property type="term" value="F:DNA binding"/>
    <property type="evidence" value="ECO:0007669"/>
    <property type="project" value="InterPro"/>
</dbReference>